<dbReference type="Proteomes" id="UP000324800">
    <property type="component" value="Unassembled WGS sequence"/>
</dbReference>
<reference evidence="12 13" key="1">
    <citation type="submission" date="2019-03" db="EMBL/GenBank/DDBJ databases">
        <title>Single cell metagenomics reveals metabolic interactions within the superorganism composed of flagellate Streblomastix strix and complex community of Bacteroidetes bacteria on its surface.</title>
        <authorList>
            <person name="Treitli S.C."/>
            <person name="Kolisko M."/>
            <person name="Husnik F."/>
            <person name="Keeling P."/>
            <person name="Hampl V."/>
        </authorList>
    </citation>
    <scope>NUCLEOTIDE SEQUENCE [LARGE SCALE GENOMIC DNA]</scope>
    <source>
        <strain evidence="12">ST1C</strain>
    </source>
</reference>
<evidence type="ECO:0000256" key="10">
    <source>
        <dbReference type="SAM" id="MobiDB-lite"/>
    </source>
</evidence>
<dbReference type="OrthoDB" id="1914176at2759"/>
<evidence type="ECO:0000256" key="5">
    <source>
        <dbReference type="ARBA" id="ARBA00022771"/>
    </source>
</evidence>
<accession>A0A5J4WPC7</accession>
<evidence type="ECO:0000313" key="12">
    <source>
        <dbReference type="EMBL" id="KAA6396285.1"/>
    </source>
</evidence>
<dbReference type="SUPFAM" id="SSF90229">
    <property type="entry name" value="CCCH zinc finger"/>
    <property type="match status" value="2"/>
</dbReference>
<evidence type="ECO:0000313" key="13">
    <source>
        <dbReference type="Proteomes" id="UP000324800"/>
    </source>
</evidence>
<evidence type="ECO:0000256" key="1">
    <source>
        <dbReference type="ARBA" id="ARBA00004123"/>
    </source>
</evidence>
<dbReference type="SMART" id="SM00356">
    <property type="entry name" value="ZnF_C3H1"/>
    <property type="match status" value="5"/>
</dbReference>
<evidence type="ECO:0000256" key="8">
    <source>
        <dbReference type="ARBA" id="ARBA00023242"/>
    </source>
</evidence>
<feature type="domain" description="C3H1-type" evidence="11">
    <location>
        <begin position="50"/>
        <end position="76"/>
    </location>
</feature>
<keyword evidence="6 9" id="KW-0862">Zinc</keyword>
<dbReference type="Pfam" id="PF00642">
    <property type="entry name" value="zf-CCCH"/>
    <property type="match status" value="1"/>
</dbReference>
<dbReference type="Gene3D" id="4.10.1000.10">
    <property type="entry name" value="Zinc finger, CCCH-type"/>
    <property type="match status" value="2"/>
</dbReference>
<organism evidence="12 13">
    <name type="scientific">Streblomastix strix</name>
    <dbReference type="NCBI Taxonomy" id="222440"/>
    <lineage>
        <taxon>Eukaryota</taxon>
        <taxon>Metamonada</taxon>
        <taxon>Preaxostyla</taxon>
        <taxon>Oxymonadida</taxon>
        <taxon>Streblomastigidae</taxon>
        <taxon>Streblomastix</taxon>
    </lineage>
</organism>
<feature type="region of interest" description="Disordered" evidence="10">
    <location>
        <begin position="180"/>
        <end position="229"/>
    </location>
</feature>
<feature type="domain" description="C3H1-type" evidence="11">
    <location>
        <begin position="130"/>
        <end position="156"/>
    </location>
</feature>
<evidence type="ECO:0000256" key="2">
    <source>
        <dbReference type="ARBA" id="ARBA00022664"/>
    </source>
</evidence>
<feature type="zinc finger region" description="C3H1-type" evidence="9">
    <location>
        <begin position="130"/>
        <end position="156"/>
    </location>
</feature>
<feature type="compositionally biased region" description="Polar residues" evidence="10">
    <location>
        <begin position="201"/>
        <end position="229"/>
    </location>
</feature>
<dbReference type="PROSITE" id="PS50103">
    <property type="entry name" value="ZF_C3H1"/>
    <property type="match status" value="4"/>
</dbReference>
<dbReference type="AlphaFoldDB" id="A0A5J4WPC7"/>
<dbReference type="GO" id="GO:0006397">
    <property type="term" value="P:mRNA processing"/>
    <property type="evidence" value="ECO:0007669"/>
    <property type="project" value="UniProtKB-KW"/>
</dbReference>
<sequence>MEAETDLEREVRRKLFNDQGMSRSEERCTFYLAGHCPRGQRCPYKHIKPKNNVVCKHWFRGLCKQGNNCDFLHLLDMQLMPECQYFASNGICTKEDCAFRHVTPEDKIHECVWYNRGFCSHGPKCKSKHARKQPCPLYMAGFCPDGPNCINSHLRFELGQQKDEDQQRQERMMETQRYIGATGGQSGSSSSYQSYGHANPHGTQRQNAPLYNRPMNPQQYKTQQHPHYN</sequence>
<evidence type="ECO:0000259" key="11">
    <source>
        <dbReference type="PROSITE" id="PS50103"/>
    </source>
</evidence>
<dbReference type="Pfam" id="PF14608">
    <property type="entry name" value="zf-CCCH_2"/>
    <property type="match status" value="3"/>
</dbReference>
<name>A0A5J4WPC7_9EUKA</name>
<proteinExistence type="predicted"/>
<evidence type="ECO:0000256" key="3">
    <source>
        <dbReference type="ARBA" id="ARBA00022723"/>
    </source>
</evidence>
<dbReference type="InterPro" id="IPR045348">
    <property type="entry name" value="CPSF4/Yth1"/>
</dbReference>
<evidence type="ECO:0000256" key="4">
    <source>
        <dbReference type="ARBA" id="ARBA00022737"/>
    </source>
</evidence>
<protein>
    <submittedName>
        <fullName evidence="12">Putative Cleavage and polyadenylation specificity factor subunit 4</fullName>
    </submittedName>
</protein>
<keyword evidence="8" id="KW-0539">Nucleus</keyword>
<dbReference type="InterPro" id="IPR036855">
    <property type="entry name" value="Znf_CCCH_sf"/>
</dbReference>
<feature type="domain" description="C3H1-type" evidence="11">
    <location>
        <begin position="77"/>
        <end position="104"/>
    </location>
</feature>
<feature type="zinc finger region" description="C3H1-type" evidence="9">
    <location>
        <begin position="22"/>
        <end position="49"/>
    </location>
</feature>
<feature type="zinc finger region" description="C3H1-type" evidence="9">
    <location>
        <begin position="77"/>
        <end position="104"/>
    </location>
</feature>
<comment type="subcellular location">
    <subcellularLocation>
        <location evidence="1">Nucleus</location>
    </subcellularLocation>
</comment>
<keyword evidence="2" id="KW-0507">mRNA processing</keyword>
<keyword evidence="7" id="KW-0694">RNA-binding</keyword>
<keyword evidence="4" id="KW-0677">Repeat</keyword>
<dbReference type="PANTHER" id="PTHR23102:SF24">
    <property type="entry name" value="CLEAVAGE AND POLYADENYLATION SPECIFICITY FACTOR SUBUNIT 4"/>
    <property type="match status" value="1"/>
</dbReference>
<dbReference type="GO" id="GO:0005634">
    <property type="term" value="C:nucleus"/>
    <property type="evidence" value="ECO:0007669"/>
    <property type="project" value="UniProtKB-SubCell"/>
</dbReference>
<evidence type="ECO:0000256" key="9">
    <source>
        <dbReference type="PROSITE-ProRule" id="PRU00723"/>
    </source>
</evidence>
<dbReference type="InterPro" id="IPR000571">
    <property type="entry name" value="Znf_CCCH"/>
</dbReference>
<dbReference type="PANTHER" id="PTHR23102">
    <property type="entry name" value="CLEAVAGE AND POLYADENYLATION SPECIFICITY FACTOR SUBUNIT 4-RELATED"/>
    <property type="match status" value="1"/>
</dbReference>
<feature type="zinc finger region" description="C3H1-type" evidence="9">
    <location>
        <begin position="50"/>
        <end position="76"/>
    </location>
</feature>
<dbReference type="EMBL" id="SNRW01001465">
    <property type="protein sequence ID" value="KAA6396285.1"/>
    <property type="molecule type" value="Genomic_DNA"/>
</dbReference>
<dbReference type="GO" id="GO:0003723">
    <property type="term" value="F:RNA binding"/>
    <property type="evidence" value="ECO:0007669"/>
    <property type="project" value="UniProtKB-KW"/>
</dbReference>
<feature type="compositionally biased region" description="Low complexity" evidence="10">
    <location>
        <begin position="187"/>
        <end position="196"/>
    </location>
</feature>
<comment type="caution">
    <text evidence="12">The sequence shown here is derived from an EMBL/GenBank/DDBJ whole genome shotgun (WGS) entry which is preliminary data.</text>
</comment>
<evidence type="ECO:0000256" key="6">
    <source>
        <dbReference type="ARBA" id="ARBA00022833"/>
    </source>
</evidence>
<gene>
    <name evidence="12" type="ORF">EZS28_008193</name>
</gene>
<feature type="domain" description="C3H1-type" evidence="11">
    <location>
        <begin position="22"/>
        <end position="49"/>
    </location>
</feature>
<evidence type="ECO:0000256" key="7">
    <source>
        <dbReference type="ARBA" id="ARBA00022884"/>
    </source>
</evidence>
<keyword evidence="5 9" id="KW-0863">Zinc-finger</keyword>
<keyword evidence="3 9" id="KW-0479">Metal-binding</keyword>
<dbReference type="GO" id="GO:0008270">
    <property type="term" value="F:zinc ion binding"/>
    <property type="evidence" value="ECO:0007669"/>
    <property type="project" value="UniProtKB-KW"/>
</dbReference>